<name>A0A9W8RDC6_9HYPO</name>
<evidence type="ECO:0000256" key="1">
    <source>
        <dbReference type="SAM" id="MobiDB-lite"/>
    </source>
</evidence>
<gene>
    <name evidence="2" type="ORF">NW755_003747</name>
</gene>
<comment type="caution">
    <text evidence="2">The sequence shown here is derived from an EMBL/GenBank/DDBJ whole genome shotgun (WGS) entry which is preliminary data.</text>
</comment>
<proteinExistence type="predicted"/>
<dbReference type="EMBL" id="JAOQAV010000007">
    <property type="protein sequence ID" value="KAJ4192600.1"/>
    <property type="molecule type" value="Genomic_DNA"/>
</dbReference>
<reference evidence="2" key="1">
    <citation type="submission" date="2022-09" db="EMBL/GenBank/DDBJ databases">
        <title>Fusarium specimens isolated from Avocado Roots.</title>
        <authorList>
            <person name="Stajich J."/>
            <person name="Roper C."/>
            <person name="Heimlech-Rivalta G."/>
        </authorList>
    </citation>
    <scope>NUCLEOTIDE SEQUENCE</scope>
    <source>
        <strain evidence="2">A02</strain>
    </source>
</reference>
<dbReference type="Proteomes" id="UP001152087">
    <property type="component" value="Unassembled WGS sequence"/>
</dbReference>
<feature type="region of interest" description="Disordered" evidence="1">
    <location>
        <begin position="1"/>
        <end position="21"/>
    </location>
</feature>
<accession>A0A9W8RDC6</accession>
<protein>
    <submittedName>
        <fullName evidence="2">Uncharacterized protein</fullName>
    </submittedName>
</protein>
<organism evidence="2 3">
    <name type="scientific">Fusarium falciforme</name>
    <dbReference type="NCBI Taxonomy" id="195108"/>
    <lineage>
        <taxon>Eukaryota</taxon>
        <taxon>Fungi</taxon>
        <taxon>Dikarya</taxon>
        <taxon>Ascomycota</taxon>
        <taxon>Pezizomycotina</taxon>
        <taxon>Sordariomycetes</taxon>
        <taxon>Hypocreomycetidae</taxon>
        <taxon>Hypocreales</taxon>
        <taxon>Nectriaceae</taxon>
        <taxon>Fusarium</taxon>
        <taxon>Fusarium solani species complex</taxon>
    </lineage>
</organism>
<keyword evidence="3" id="KW-1185">Reference proteome</keyword>
<sequence>MTKVSRPAKGEDDAHQNPAENLHLYQRITKILETMTNKIEIEMEERLQSLNRAFLAASDSVENLGPQVQRLRSELELASDVLREQLGQAAQESGDTVRSGLEDARSLHQLITMLVRTTKESAVDIASSHETALEVATQRANSEVDVFVTALTAAMASSVSLQDQMRQNCGRQRFLRSKRRSKQ</sequence>
<dbReference type="AlphaFoldDB" id="A0A9W8RDC6"/>
<evidence type="ECO:0000313" key="2">
    <source>
        <dbReference type="EMBL" id="KAJ4192600.1"/>
    </source>
</evidence>
<evidence type="ECO:0000313" key="3">
    <source>
        <dbReference type="Proteomes" id="UP001152087"/>
    </source>
</evidence>